<feature type="compositionally biased region" description="Basic and acidic residues" evidence="4">
    <location>
        <begin position="103"/>
        <end position="113"/>
    </location>
</feature>
<evidence type="ECO:0000313" key="7">
    <source>
        <dbReference type="EMBL" id="ERM93593.1"/>
    </source>
</evidence>
<feature type="region of interest" description="Disordered" evidence="4">
    <location>
        <begin position="101"/>
        <end position="295"/>
    </location>
</feature>
<dbReference type="InterPro" id="IPR031107">
    <property type="entry name" value="Small_HSP"/>
</dbReference>
<dbReference type="OMA" id="EWQESAT"/>
<name>W1NE02_AMBTC</name>
<dbReference type="InterPro" id="IPR002068">
    <property type="entry name" value="A-crystallin/Hsp20_dom"/>
</dbReference>
<evidence type="ECO:0000313" key="8">
    <source>
        <dbReference type="Proteomes" id="UP000017836"/>
    </source>
</evidence>
<keyword evidence="1" id="KW-0346">Stress response</keyword>
<dbReference type="PANTHER" id="PTHR11527">
    <property type="entry name" value="HEAT-SHOCK PROTEIN 20 FAMILY MEMBER"/>
    <property type="match status" value="1"/>
</dbReference>
<keyword evidence="5" id="KW-0812">Transmembrane</keyword>
<dbReference type="eggNOG" id="KOG0710">
    <property type="taxonomic scope" value="Eukaryota"/>
</dbReference>
<dbReference type="Gramene" id="ERM93593">
    <property type="protein sequence ID" value="ERM93593"/>
    <property type="gene ID" value="AMTR_s00004p00123620"/>
</dbReference>
<dbReference type="AlphaFoldDB" id="W1NE02"/>
<comment type="similarity">
    <text evidence="2 3">Belongs to the small heat shock protein (HSP20) family.</text>
</comment>
<dbReference type="EMBL" id="KI397628">
    <property type="protein sequence ID" value="ERM93593.1"/>
    <property type="molecule type" value="Genomic_DNA"/>
</dbReference>
<evidence type="ECO:0000256" key="4">
    <source>
        <dbReference type="SAM" id="MobiDB-lite"/>
    </source>
</evidence>
<feature type="compositionally biased region" description="Basic and acidic residues" evidence="4">
    <location>
        <begin position="165"/>
        <end position="230"/>
    </location>
</feature>
<accession>W1NE02</accession>
<reference evidence="8" key="1">
    <citation type="journal article" date="2013" name="Science">
        <title>The Amborella genome and the evolution of flowering plants.</title>
        <authorList>
            <consortium name="Amborella Genome Project"/>
        </authorList>
    </citation>
    <scope>NUCLEOTIDE SEQUENCE [LARGE SCALE GENOMIC DNA]</scope>
</reference>
<dbReference type="GO" id="GO:0034605">
    <property type="term" value="P:cellular response to heat"/>
    <property type="evidence" value="ECO:0000318"/>
    <property type="project" value="GO_Central"/>
</dbReference>
<dbReference type="HOGENOM" id="CLU_793079_0_0_1"/>
<keyword evidence="8" id="KW-1185">Reference proteome</keyword>
<dbReference type="SUPFAM" id="SSF49764">
    <property type="entry name" value="HSP20-like chaperones"/>
    <property type="match status" value="1"/>
</dbReference>
<dbReference type="CDD" id="cd06464">
    <property type="entry name" value="ACD_sHsps-like"/>
    <property type="match status" value="1"/>
</dbReference>
<evidence type="ECO:0000256" key="2">
    <source>
        <dbReference type="PROSITE-ProRule" id="PRU00285"/>
    </source>
</evidence>
<dbReference type="Proteomes" id="UP000017836">
    <property type="component" value="Unassembled WGS sequence"/>
</dbReference>
<evidence type="ECO:0000256" key="1">
    <source>
        <dbReference type="ARBA" id="ARBA00023016"/>
    </source>
</evidence>
<dbReference type="Gene3D" id="2.60.40.790">
    <property type="match status" value="1"/>
</dbReference>
<evidence type="ECO:0000259" key="6">
    <source>
        <dbReference type="PROSITE" id="PS01031"/>
    </source>
</evidence>
<evidence type="ECO:0000256" key="3">
    <source>
        <dbReference type="RuleBase" id="RU003616"/>
    </source>
</evidence>
<sequence length="350" mass="39359">MNTRSQAAAKQSVEEFQPALEWIPDPESNILLVHLPGFTKEEIRVQIDNRGGLRIIGERSLEDGRTSRFTKNVQLPGDSDIESIRARFERGQLFVITPKKMKKQDEQPIKDNGKAPQQVAETQKTNGILEPKPEAKVPDTGKPPLISPEKQKMEGKPPLISPETQKMERKTDDAPGKPHIGVKDNGKERKVEEGKPPLEPIKNQKEGGETNDSREKIKVAESESRYEKALIDAPTQKQGEKALVDAPSQKHGEKTLVDAPTQKQKEQALVDRPTQKEGEKDGFKKEEGEGGFPPKYPRISLESRVKLAEWFRRWDDYGNVVLKTGVVVSVVVAFGLYVIYKLKYKENIAE</sequence>
<dbReference type="KEGG" id="atr:18421548"/>
<feature type="transmembrane region" description="Helical" evidence="5">
    <location>
        <begin position="320"/>
        <end position="340"/>
    </location>
</feature>
<dbReference type="InterPro" id="IPR008978">
    <property type="entry name" value="HSP20-like_chaperone"/>
</dbReference>
<dbReference type="OrthoDB" id="1431247at2759"/>
<dbReference type="Pfam" id="PF00011">
    <property type="entry name" value="HSP20"/>
    <property type="match status" value="1"/>
</dbReference>
<keyword evidence="5" id="KW-1133">Transmembrane helix</keyword>
<feature type="domain" description="SHSP" evidence="6">
    <location>
        <begin position="11"/>
        <end position="114"/>
    </location>
</feature>
<keyword evidence="5" id="KW-0472">Membrane</keyword>
<gene>
    <name evidence="7" type="ORF">AMTR_s00004p00123620</name>
</gene>
<feature type="compositionally biased region" description="Basic and acidic residues" evidence="4">
    <location>
        <begin position="263"/>
        <end position="288"/>
    </location>
</feature>
<dbReference type="PROSITE" id="PS01031">
    <property type="entry name" value="SHSP"/>
    <property type="match status" value="1"/>
</dbReference>
<feature type="compositionally biased region" description="Basic and acidic residues" evidence="4">
    <location>
        <begin position="238"/>
        <end position="256"/>
    </location>
</feature>
<protein>
    <recommendedName>
        <fullName evidence="6">SHSP domain-containing protein</fullName>
    </recommendedName>
</protein>
<organism evidence="7 8">
    <name type="scientific">Amborella trichopoda</name>
    <dbReference type="NCBI Taxonomy" id="13333"/>
    <lineage>
        <taxon>Eukaryota</taxon>
        <taxon>Viridiplantae</taxon>
        <taxon>Streptophyta</taxon>
        <taxon>Embryophyta</taxon>
        <taxon>Tracheophyta</taxon>
        <taxon>Spermatophyta</taxon>
        <taxon>Magnoliopsida</taxon>
        <taxon>Amborellales</taxon>
        <taxon>Amborellaceae</taxon>
        <taxon>Amborella</taxon>
    </lineage>
</organism>
<evidence type="ECO:0000256" key="5">
    <source>
        <dbReference type="SAM" id="Phobius"/>
    </source>
</evidence>
<proteinExistence type="inferred from homology"/>